<dbReference type="RefSeq" id="WP_251414738.1">
    <property type="nucleotide sequence ID" value="NZ_JAMQGM010000028.1"/>
</dbReference>
<evidence type="ECO:0000259" key="1">
    <source>
        <dbReference type="SMART" id="SM00479"/>
    </source>
</evidence>
<dbReference type="GO" id="GO:0004527">
    <property type="term" value="F:exonuclease activity"/>
    <property type="evidence" value="ECO:0007669"/>
    <property type="project" value="UniProtKB-KW"/>
</dbReference>
<dbReference type="CDD" id="cd17748">
    <property type="entry name" value="BRCT_DNA_ligase_like"/>
    <property type="match status" value="1"/>
</dbReference>
<keyword evidence="3" id="KW-1185">Reference proteome</keyword>
<dbReference type="SMART" id="SM00479">
    <property type="entry name" value="EXOIII"/>
    <property type="match status" value="1"/>
</dbReference>
<keyword evidence="2" id="KW-0378">Hydrolase</keyword>
<reference evidence="2" key="1">
    <citation type="journal article" date="2023" name="Int. J. Syst. Evol. Microbiol.">
        <title>Streptomyces meridianus sp. nov. isolated from brackish water of the Tagus estuary in Alcochete, Portugal.</title>
        <authorList>
            <person name="Santos J.D.N."/>
            <person name="Klimek D."/>
            <person name="Calusinska M."/>
            <person name="Lobo Da Cunha A."/>
            <person name="Catita J."/>
            <person name="Goncalves H."/>
            <person name="Gonzalez I."/>
            <person name="Reyes F."/>
            <person name="Lage O.M."/>
        </authorList>
    </citation>
    <scope>NUCLEOTIDE SEQUENCE</scope>
    <source>
        <strain evidence="2">MTZ3.1</strain>
    </source>
</reference>
<protein>
    <submittedName>
        <fullName evidence="2">Exonuclease domain-containing protein</fullName>
    </submittedName>
</protein>
<dbReference type="Gene3D" id="3.30.420.10">
    <property type="entry name" value="Ribonuclease H-like superfamily/Ribonuclease H"/>
    <property type="match status" value="1"/>
</dbReference>
<dbReference type="EMBL" id="JAMQGM010000028">
    <property type="protein sequence ID" value="MCM2578336.1"/>
    <property type="molecule type" value="Genomic_DNA"/>
</dbReference>
<dbReference type="SUPFAM" id="SSF52113">
    <property type="entry name" value="BRCT domain"/>
    <property type="match status" value="1"/>
</dbReference>
<gene>
    <name evidence="2" type="ORF">M1E25_13370</name>
</gene>
<dbReference type="Pfam" id="PF00929">
    <property type="entry name" value="RNase_T"/>
    <property type="match status" value="1"/>
</dbReference>
<dbReference type="InterPro" id="IPR012337">
    <property type="entry name" value="RNaseH-like_sf"/>
</dbReference>
<proteinExistence type="predicted"/>
<accession>A0ABT0X727</accession>
<name>A0ABT0X727_9ACTN</name>
<comment type="caution">
    <text evidence="2">The sequence shown here is derived from an EMBL/GenBank/DDBJ whole genome shotgun (WGS) entry which is preliminary data.</text>
</comment>
<dbReference type="Proteomes" id="UP001167160">
    <property type="component" value="Unassembled WGS sequence"/>
</dbReference>
<feature type="domain" description="Exonuclease" evidence="1">
    <location>
        <begin position="4"/>
        <end position="170"/>
    </location>
</feature>
<dbReference type="InterPro" id="IPR036420">
    <property type="entry name" value="BRCT_dom_sf"/>
</dbReference>
<dbReference type="InterPro" id="IPR013520">
    <property type="entry name" value="Ribonucl_H"/>
</dbReference>
<organism evidence="2 3">
    <name type="scientific">Streptomyces meridianus</name>
    <dbReference type="NCBI Taxonomy" id="2938945"/>
    <lineage>
        <taxon>Bacteria</taxon>
        <taxon>Bacillati</taxon>
        <taxon>Actinomycetota</taxon>
        <taxon>Actinomycetes</taxon>
        <taxon>Kitasatosporales</taxon>
        <taxon>Streptomycetaceae</taxon>
        <taxon>Streptomyces</taxon>
    </lineage>
</organism>
<keyword evidence="2" id="KW-0540">Nuclease</keyword>
<dbReference type="PANTHER" id="PTHR30231">
    <property type="entry name" value="DNA POLYMERASE III SUBUNIT EPSILON"/>
    <property type="match status" value="1"/>
</dbReference>
<dbReference type="PANTHER" id="PTHR30231:SF42">
    <property type="entry name" value="EXONUCLEASE"/>
    <property type="match status" value="1"/>
</dbReference>
<dbReference type="InterPro" id="IPR036397">
    <property type="entry name" value="RNaseH_sf"/>
</dbReference>
<dbReference type="SUPFAM" id="SSF53098">
    <property type="entry name" value="Ribonuclease H-like"/>
    <property type="match status" value="1"/>
</dbReference>
<keyword evidence="2" id="KW-0269">Exonuclease</keyword>
<evidence type="ECO:0000313" key="3">
    <source>
        <dbReference type="Proteomes" id="UP001167160"/>
    </source>
</evidence>
<evidence type="ECO:0000313" key="2">
    <source>
        <dbReference type="EMBL" id="MCM2578336.1"/>
    </source>
</evidence>
<sequence length="326" mass="34493">MSANWVAVDVDTANDWPGSICAVGLTAVERGRITDRFSILVRPPGTGAFTRGPVRSHDVTRQTVQDAPSWPAALEEILAFTGGRPLVAHHAAFVFGALRAACTRTGAPRPTLKYGCTELIARQTWRLLSYGLPFVARAAGVVMPARHRDAEAEATATARITVAAMDLHDVDSLDMLLTKLHLVYGRQGSASGAWHDCRHRSPGRRPLVPHAHPDADPGGMLYGRTVCLTGTPASMAPGEATARVTAAGGRVVTGVNRLTDILVVATPDPGRFAPGTVLGEEHRKAQQLLDAGHDIEVLSEAELLAHLSLAETPPGAGHLRLTPDAA</sequence>
<dbReference type="Gene3D" id="3.40.50.10190">
    <property type="entry name" value="BRCT domain"/>
    <property type="match status" value="1"/>
</dbReference>